<evidence type="ECO:0000259" key="8">
    <source>
        <dbReference type="PROSITE" id="PS50893"/>
    </source>
</evidence>
<feature type="transmembrane region" description="Helical" evidence="7">
    <location>
        <begin position="271"/>
        <end position="293"/>
    </location>
</feature>
<feature type="transmembrane region" description="Helical" evidence="7">
    <location>
        <begin position="52"/>
        <end position="72"/>
    </location>
</feature>
<dbReference type="InterPro" id="IPR036640">
    <property type="entry name" value="ABC1_TM_sf"/>
</dbReference>
<dbReference type="InterPro" id="IPR003439">
    <property type="entry name" value="ABC_transporter-like_ATP-bd"/>
</dbReference>
<dbReference type="InterPro" id="IPR017871">
    <property type="entry name" value="ABC_transporter-like_CS"/>
</dbReference>
<keyword evidence="2 7" id="KW-0812">Transmembrane</keyword>
<evidence type="ECO:0000313" key="11">
    <source>
        <dbReference type="Proteomes" id="UP001500393"/>
    </source>
</evidence>
<keyword evidence="4" id="KW-0067">ATP-binding</keyword>
<dbReference type="SMART" id="SM00382">
    <property type="entry name" value="AAA"/>
    <property type="match status" value="1"/>
</dbReference>
<dbReference type="EMBL" id="BAAAOS010000019">
    <property type="protein sequence ID" value="GAA1575197.1"/>
    <property type="molecule type" value="Genomic_DNA"/>
</dbReference>
<protein>
    <recommendedName>
        <fullName evidence="12">ATP-binding cassette, subfamily C, CydC</fullName>
    </recommendedName>
</protein>
<dbReference type="InterPro" id="IPR003593">
    <property type="entry name" value="AAA+_ATPase"/>
</dbReference>
<evidence type="ECO:0000256" key="6">
    <source>
        <dbReference type="ARBA" id="ARBA00023136"/>
    </source>
</evidence>
<feature type="domain" description="ABC transmembrane type-1" evidence="9">
    <location>
        <begin position="19"/>
        <end position="311"/>
    </location>
</feature>
<keyword evidence="3" id="KW-0547">Nucleotide-binding</keyword>
<dbReference type="RefSeq" id="WP_344214234.1">
    <property type="nucleotide sequence ID" value="NZ_BAAAOS010000019.1"/>
</dbReference>
<dbReference type="InterPro" id="IPR011527">
    <property type="entry name" value="ABC1_TM_dom"/>
</dbReference>
<dbReference type="InterPro" id="IPR027417">
    <property type="entry name" value="P-loop_NTPase"/>
</dbReference>
<dbReference type="SUPFAM" id="SSF52540">
    <property type="entry name" value="P-loop containing nucleoside triphosphate hydrolases"/>
    <property type="match status" value="1"/>
</dbReference>
<evidence type="ECO:0000256" key="7">
    <source>
        <dbReference type="SAM" id="Phobius"/>
    </source>
</evidence>
<evidence type="ECO:0000256" key="5">
    <source>
        <dbReference type="ARBA" id="ARBA00022989"/>
    </source>
</evidence>
<feature type="transmembrane region" description="Helical" evidence="7">
    <location>
        <begin position="129"/>
        <end position="152"/>
    </location>
</feature>
<evidence type="ECO:0000313" key="10">
    <source>
        <dbReference type="EMBL" id="GAA1575197.1"/>
    </source>
</evidence>
<organism evidence="10 11">
    <name type="scientific">Kribbella sancticallisti</name>
    <dbReference type="NCBI Taxonomy" id="460087"/>
    <lineage>
        <taxon>Bacteria</taxon>
        <taxon>Bacillati</taxon>
        <taxon>Actinomycetota</taxon>
        <taxon>Actinomycetes</taxon>
        <taxon>Propionibacteriales</taxon>
        <taxon>Kribbellaceae</taxon>
        <taxon>Kribbella</taxon>
    </lineage>
</organism>
<proteinExistence type="predicted"/>
<dbReference type="PANTHER" id="PTHR24221">
    <property type="entry name" value="ATP-BINDING CASSETTE SUB-FAMILY B"/>
    <property type="match status" value="1"/>
</dbReference>
<sequence>MSTALGLAKPEGTTTPRLALALLAGVLASGSAVALLATSAWLITTAAAQPPVLTLLVAIVAVRAFGVGRGFFRYVERLAAHDAAYRVLGETRSRITARLEELAPAGLSSLRSGDLLARLLLDVDAVLDLWLRVVLPVLVAALTGTATVALLVVFLPSAGVAVAVAVALACTVVPWVTSATARRAERSIAGARGEVAASATETLLTAADVVAFSAVDDVLRAFGAADARLAAAERRSAWSAGFGNALLVLCVGGASLAGLVLGSSADISGPVFAVLVLTPLALADVLGGLPAAAQLATRVRSSLSRVQEVLDTRTPVREPETPKPLPSGRDLVVRSLDAGYNPQAAVLRGVDLTVPFGSRVVVTGASGAGKSTLASVLLRFLEPWGGQVLLGGVDVSQLAGDEVRSVVGLLTQESHVFDTSIRENLLLAKPGASDLRLWKALYQARLGEFVKSLPEGLDTMVGEHGARLSGGERQRLAFARLLLADHDVLVLDEPTEHLDEDTARVLLMDLFAAAGRRTVVLLTHRPELAPELTQPVEILAGPTPHPLLPATNLP</sequence>
<dbReference type="Proteomes" id="UP001500393">
    <property type="component" value="Unassembled WGS sequence"/>
</dbReference>
<dbReference type="Pfam" id="PF00664">
    <property type="entry name" value="ABC_membrane"/>
    <property type="match status" value="1"/>
</dbReference>
<dbReference type="Gene3D" id="3.40.50.300">
    <property type="entry name" value="P-loop containing nucleotide triphosphate hydrolases"/>
    <property type="match status" value="1"/>
</dbReference>
<comment type="subcellular location">
    <subcellularLocation>
        <location evidence="1">Cell membrane</location>
        <topology evidence="1">Multi-pass membrane protein</topology>
    </subcellularLocation>
</comment>
<reference evidence="11" key="1">
    <citation type="journal article" date="2019" name="Int. J. Syst. Evol. Microbiol.">
        <title>The Global Catalogue of Microorganisms (GCM) 10K type strain sequencing project: providing services to taxonomists for standard genome sequencing and annotation.</title>
        <authorList>
            <consortium name="The Broad Institute Genomics Platform"/>
            <consortium name="The Broad Institute Genome Sequencing Center for Infectious Disease"/>
            <person name="Wu L."/>
            <person name="Ma J."/>
        </authorList>
    </citation>
    <scope>NUCLEOTIDE SEQUENCE [LARGE SCALE GENOMIC DNA]</scope>
    <source>
        <strain evidence="11">JCM 14969</strain>
    </source>
</reference>
<dbReference type="Gene3D" id="1.20.1560.10">
    <property type="entry name" value="ABC transporter type 1, transmembrane domain"/>
    <property type="match status" value="1"/>
</dbReference>
<name>A0ABP4P7J7_9ACTN</name>
<evidence type="ECO:0000256" key="3">
    <source>
        <dbReference type="ARBA" id="ARBA00022741"/>
    </source>
</evidence>
<keyword evidence="6 7" id="KW-0472">Membrane</keyword>
<feature type="transmembrane region" description="Helical" evidence="7">
    <location>
        <begin position="244"/>
        <end position="265"/>
    </location>
</feature>
<accession>A0ABP4P7J7</accession>
<evidence type="ECO:0000256" key="1">
    <source>
        <dbReference type="ARBA" id="ARBA00004651"/>
    </source>
</evidence>
<dbReference type="PROSITE" id="PS50929">
    <property type="entry name" value="ABC_TM1F"/>
    <property type="match status" value="1"/>
</dbReference>
<dbReference type="NCBIfam" id="TIGR02868">
    <property type="entry name" value="CydC"/>
    <property type="match status" value="1"/>
</dbReference>
<dbReference type="InterPro" id="IPR014223">
    <property type="entry name" value="ABC_CydC/D"/>
</dbReference>
<gene>
    <name evidence="10" type="ORF">GCM10009789_30780</name>
</gene>
<dbReference type="SUPFAM" id="SSF90123">
    <property type="entry name" value="ABC transporter transmembrane region"/>
    <property type="match status" value="1"/>
</dbReference>
<keyword evidence="11" id="KW-1185">Reference proteome</keyword>
<dbReference type="PANTHER" id="PTHR24221:SF654">
    <property type="entry name" value="ATP-BINDING CASSETTE SUB-FAMILY B MEMBER 6"/>
    <property type="match status" value="1"/>
</dbReference>
<evidence type="ECO:0000256" key="2">
    <source>
        <dbReference type="ARBA" id="ARBA00022692"/>
    </source>
</evidence>
<dbReference type="PROSITE" id="PS00211">
    <property type="entry name" value="ABC_TRANSPORTER_1"/>
    <property type="match status" value="1"/>
</dbReference>
<feature type="domain" description="ABC transporter" evidence="8">
    <location>
        <begin position="331"/>
        <end position="551"/>
    </location>
</feature>
<dbReference type="PROSITE" id="PS50893">
    <property type="entry name" value="ABC_TRANSPORTER_2"/>
    <property type="match status" value="1"/>
</dbReference>
<keyword evidence="5 7" id="KW-1133">Transmembrane helix</keyword>
<evidence type="ECO:0000256" key="4">
    <source>
        <dbReference type="ARBA" id="ARBA00022840"/>
    </source>
</evidence>
<evidence type="ECO:0000259" key="9">
    <source>
        <dbReference type="PROSITE" id="PS50929"/>
    </source>
</evidence>
<dbReference type="InterPro" id="IPR039421">
    <property type="entry name" value="Type_1_exporter"/>
</dbReference>
<comment type="caution">
    <text evidence="10">The sequence shown here is derived from an EMBL/GenBank/DDBJ whole genome shotgun (WGS) entry which is preliminary data.</text>
</comment>
<evidence type="ECO:0008006" key="12">
    <source>
        <dbReference type="Google" id="ProtNLM"/>
    </source>
</evidence>
<feature type="transmembrane region" description="Helical" evidence="7">
    <location>
        <begin position="158"/>
        <end position="177"/>
    </location>
</feature>
<dbReference type="Pfam" id="PF00005">
    <property type="entry name" value="ABC_tran"/>
    <property type="match status" value="1"/>
</dbReference>